<evidence type="ECO:0000256" key="4">
    <source>
        <dbReference type="SAM" id="MobiDB-lite"/>
    </source>
</evidence>
<dbReference type="PANTHER" id="PTHR12356">
    <property type="entry name" value="NUCLEAR MOVEMENT PROTEIN NUDC"/>
    <property type="match status" value="1"/>
</dbReference>
<evidence type="ECO:0000256" key="3">
    <source>
        <dbReference type="ARBA" id="ARBA00053226"/>
    </source>
</evidence>
<keyword evidence="7" id="KW-1185">Reference proteome</keyword>
<comment type="subcellular location">
    <subcellularLocation>
        <location evidence="1">Cytoplasm</location>
    </subcellularLocation>
</comment>
<evidence type="ECO:0000313" key="6">
    <source>
        <dbReference type="EMBL" id="GBG73812.1"/>
    </source>
</evidence>
<evidence type="ECO:0000313" key="7">
    <source>
        <dbReference type="Proteomes" id="UP000265515"/>
    </source>
</evidence>
<dbReference type="PROSITE" id="PS51203">
    <property type="entry name" value="CS"/>
    <property type="match status" value="1"/>
</dbReference>
<feature type="compositionally biased region" description="Basic and acidic residues" evidence="4">
    <location>
        <begin position="10"/>
        <end position="24"/>
    </location>
</feature>
<keyword evidence="2" id="KW-0963">Cytoplasm</keyword>
<accession>A0A388KUZ5</accession>
<reference evidence="6 7" key="1">
    <citation type="journal article" date="2018" name="Cell">
        <title>The Chara Genome: Secondary Complexity and Implications for Plant Terrestrialization.</title>
        <authorList>
            <person name="Nishiyama T."/>
            <person name="Sakayama H."/>
            <person name="Vries J.D."/>
            <person name="Buschmann H."/>
            <person name="Saint-Marcoux D."/>
            <person name="Ullrich K.K."/>
            <person name="Haas F.B."/>
            <person name="Vanderstraeten L."/>
            <person name="Becker D."/>
            <person name="Lang D."/>
            <person name="Vosolsobe S."/>
            <person name="Rombauts S."/>
            <person name="Wilhelmsson P.K.I."/>
            <person name="Janitza P."/>
            <person name="Kern R."/>
            <person name="Heyl A."/>
            <person name="Rumpler F."/>
            <person name="Villalobos L.I.A.C."/>
            <person name="Clay J.M."/>
            <person name="Skokan R."/>
            <person name="Toyoda A."/>
            <person name="Suzuki Y."/>
            <person name="Kagoshima H."/>
            <person name="Schijlen E."/>
            <person name="Tajeshwar N."/>
            <person name="Catarino B."/>
            <person name="Hetherington A.J."/>
            <person name="Saltykova A."/>
            <person name="Bonnot C."/>
            <person name="Breuninger H."/>
            <person name="Symeonidi A."/>
            <person name="Radhakrishnan G.V."/>
            <person name="Van Nieuwerburgh F."/>
            <person name="Deforce D."/>
            <person name="Chang C."/>
            <person name="Karol K.G."/>
            <person name="Hedrich R."/>
            <person name="Ulvskov P."/>
            <person name="Glockner G."/>
            <person name="Delwiche C.F."/>
            <person name="Petrasek J."/>
            <person name="Van de Peer Y."/>
            <person name="Friml J."/>
            <person name="Beilby M."/>
            <person name="Dolan L."/>
            <person name="Kohara Y."/>
            <person name="Sugano S."/>
            <person name="Fujiyama A."/>
            <person name="Delaux P.-M."/>
            <person name="Quint M."/>
            <person name="TheiBen G."/>
            <person name="Hagemann M."/>
            <person name="Harholt J."/>
            <person name="Dunand C."/>
            <person name="Zachgo S."/>
            <person name="Langdale J."/>
            <person name="Maumus F."/>
            <person name="Straeten D.V.D."/>
            <person name="Gould S.B."/>
            <person name="Rensing S.A."/>
        </authorList>
    </citation>
    <scope>NUCLEOTIDE SEQUENCE [LARGE SCALE GENOMIC DNA]</scope>
    <source>
        <strain evidence="6 7">S276</strain>
    </source>
</reference>
<dbReference type="Gramene" id="GBG73812">
    <property type="protein sequence ID" value="GBG73812"/>
    <property type="gene ID" value="CBR_g17150"/>
</dbReference>
<dbReference type="InterPro" id="IPR037898">
    <property type="entry name" value="NudC_fam"/>
</dbReference>
<name>A0A388KUZ5_CHABU</name>
<evidence type="ECO:0000259" key="5">
    <source>
        <dbReference type="PROSITE" id="PS51203"/>
    </source>
</evidence>
<feature type="compositionally biased region" description="Basic and acidic residues" evidence="4">
    <location>
        <begin position="172"/>
        <end position="205"/>
    </location>
</feature>
<dbReference type="InterPro" id="IPR008978">
    <property type="entry name" value="HSP20-like_chaperone"/>
</dbReference>
<dbReference type="OrthoDB" id="416217at2759"/>
<gene>
    <name evidence="6" type="ORF">CBR_g17150</name>
</gene>
<dbReference type="FunFam" id="2.60.40.790:FF:000001">
    <property type="entry name" value="Nuclear migration protein nudC"/>
    <property type="match status" value="1"/>
</dbReference>
<dbReference type="CDD" id="cd06467">
    <property type="entry name" value="p23_NUDC_like"/>
    <property type="match status" value="1"/>
</dbReference>
<dbReference type="PANTHER" id="PTHR12356:SF3">
    <property type="entry name" value="NUCLEAR MIGRATION PROTEIN NUDC"/>
    <property type="match status" value="1"/>
</dbReference>
<dbReference type="EMBL" id="BFEA01000190">
    <property type="protein sequence ID" value="GBG73812.1"/>
    <property type="molecule type" value="Genomic_DNA"/>
</dbReference>
<dbReference type="Proteomes" id="UP000265515">
    <property type="component" value="Unassembled WGS sequence"/>
</dbReference>
<evidence type="ECO:0000256" key="1">
    <source>
        <dbReference type="ARBA" id="ARBA00004496"/>
    </source>
</evidence>
<sequence>MAILSEIEDDSKRDRAEAVKEERAVPNPVSPSGVSTSEPAGKFDDALETLLRQHQSNPLPFLDTVFDFLDRKSFLFADDNAPSAVSDLVAEAKRRRVERLKSTSSAAKLRAASPSPSVDGAAGTRDDGAKVGAPAVGKKRDQPPSAGGAGSTDDGLGRGGGAEGNLHPKAQPKAEEGKENAKADPIDLNAKPDDSVKGDGKADGKQEEEEEEDGGKGIKPNAGNGADHEKYSWTQTLSELSVSIPVPPGTKARALTVDIKRNHLKAGLKGMQPILAGELHKSVKADECYWGLEDGKVLSIHLTKVNTMEWWNCVVNGEPVINTQKVEPENSKLSDLDGETRQTVEKMMFDQRQKALGLPTSEEQKKQDILKKFMAQHPDMDFSRAKIV</sequence>
<protein>
    <recommendedName>
        <fullName evidence="5">CS domain-containing protein</fullName>
    </recommendedName>
</protein>
<dbReference type="InterPro" id="IPR007052">
    <property type="entry name" value="CS_dom"/>
</dbReference>
<proteinExistence type="predicted"/>
<dbReference type="GO" id="GO:0006457">
    <property type="term" value="P:protein folding"/>
    <property type="evidence" value="ECO:0007669"/>
    <property type="project" value="TreeGrafter"/>
</dbReference>
<dbReference type="Gene3D" id="2.60.40.790">
    <property type="match status" value="1"/>
</dbReference>
<feature type="region of interest" description="Disordered" evidence="4">
    <location>
        <begin position="98"/>
        <end position="228"/>
    </location>
</feature>
<dbReference type="GO" id="GO:0051082">
    <property type="term" value="F:unfolded protein binding"/>
    <property type="evidence" value="ECO:0007669"/>
    <property type="project" value="TreeGrafter"/>
</dbReference>
<organism evidence="6 7">
    <name type="scientific">Chara braunii</name>
    <name type="common">Braun's stonewort</name>
    <dbReference type="NCBI Taxonomy" id="69332"/>
    <lineage>
        <taxon>Eukaryota</taxon>
        <taxon>Viridiplantae</taxon>
        <taxon>Streptophyta</taxon>
        <taxon>Charophyceae</taxon>
        <taxon>Charales</taxon>
        <taxon>Characeae</taxon>
        <taxon>Chara</taxon>
    </lineage>
</organism>
<feature type="region of interest" description="Disordered" evidence="4">
    <location>
        <begin position="1"/>
        <end position="41"/>
    </location>
</feature>
<comment type="caution">
    <text evidence="6">The sequence shown here is derived from an EMBL/GenBank/DDBJ whole genome shotgun (WGS) entry which is preliminary data.</text>
</comment>
<evidence type="ECO:0000256" key="2">
    <source>
        <dbReference type="ARBA" id="ARBA00022490"/>
    </source>
</evidence>
<dbReference type="STRING" id="69332.A0A388KUZ5"/>
<comment type="function">
    <text evidence="3">Small heat shock protein required for the establishment of auxin gradients and for patterning of the apical domain of the embryo. Involved in the specification of the cotyledon primordia. Also required for normal inflorescence and floral meristem function, normal developmental patterning and thermotolerance. Acts as a molecular chaperone.</text>
</comment>
<feature type="domain" description="CS" evidence="5">
    <location>
        <begin position="226"/>
        <end position="315"/>
    </location>
</feature>
<dbReference type="Pfam" id="PF04969">
    <property type="entry name" value="CS"/>
    <property type="match status" value="1"/>
</dbReference>
<dbReference type="GO" id="GO:0005737">
    <property type="term" value="C:cytoplasm"/>
    <property type="evidence" value="ECO:0007669"/>
    <property type="project" value="UniProtKB-SubCell"/>
</dbReference>
<dbReference type="SUPFAM" id="SSF49764">
    <property type="entry name" value="HSP20-like chaperones"/>
    <property type="match status" value="1"/>
</dbReference>
<dbReference type="AlphaFoldDB" id="A0A388KUZ5"/>